<feature type="domain" description="Response regulatory" evidence="8">
    <location>
        <begin position="4"/>
        <end position="121"/>
    </location>
</feature>
<dbReference type="Gene3D" id="3.40.50.2300">
    <property type="match status" value="1"/>
</dbReference>
<dbReference type="CDD" id="cd17536">
    <property type="entry name" value="REC_YesN-like"/>
    <property type="match status" value="1"/>
</dbReference>
<dbReference type="SMART" id="SM00342">
    <property type="entry name" value="HTH_ARAC"/>
    <property type="match status" value="1"/>
</dbReference>
<dbReference type="GO" id="GO:0043565">
    <property type="term" value="F:sequence-specific DNA binding"/>
    <property type="evidence" value="ECO:0007669"/>
    <property type="project" value="InterPro"/>
</dbReference>
<feature type="modified residue" description="4-aspartylphosphate" evidence="6">
    <location>
        <position position="56"/>
    </location>
</feature>
<dbReference type="InterPro" id="IPR018060">
    <property type="entry name" value="HTH_AraC"/>
</dbReference>
<evidence type="ECO:0000256" key="5">
    <source>
        <dbReference type="ARBA" id="ARBA00024867"/>
    </source>
</evidence>
<dbReference type="GO" id="GO:0000160">
    <property type="term" value="P:phosphorelay signal transduction system"/>
    <property type="evidence" value="ECO:0007669"/>
    <property type="project" value="InterPro"/>
</dbReference>
<protein>
    <recommendedName>
        <fullName evidence="1">Stage 0 sporulation protein A homolog</fullName>
    </recommendedName>
</protein>
<keyword evidence="4" id="KW-0804">Transcription</keyword>
<dbReference type="SUPFAM" id="SSF52172">
    <property type="entry name" value="CheY-like"/>
    <property type="match status" value="1"/>
</dbReference>
<proteinExistence type="predicted"/>
<organism evidence="9 10">
    <name type="scientific">Candidatus Fimadaptatus faecigallinarum</name>
    <dbReference type="NCBI Taxonomy" id="2840814"/>
    <lineage>
        <taxon>Bacteria</taxon>
        <taxon>Bacillati</taxon>
        <taxon>Bacillota</taxon>
        <taxon>Clostridia</taxon>
        <taxon>Eubacteriales</taxon>
        <taxon>Candidatus Fimadaptatus</taxon>
    </lineage>
</organism>
<reference evidence="9" key="1">
    <citation type="submission" date="2020-10" db="EMBL/GenBank/DDBJ databases">
        <authorList>
            <person name="Gilroy R."/>
        </authorList>
    </citation>
    <scope>NUCLEOTIDE SEQUENCE</scope>
    <source>
        <strain evidence="9">ChiSxjej2B14-8506</strain>
    </source>
</reference>
<keyword evidence="6" id="KW-0597">Phosphoprotein</keyword>
<dbReference type="EMBL" id="DVNK01000019">
    <property type="protein sequence ID" value="HIU46084.1"/>
    <property type="molecule type" value="Genomic_DNA"/>
</dbReference>
<evidence type="ECO:0000259" key="8">
    <source>
        <dbReference type="PROSITE" id="PS50110"/>
    </source>
</evidence>
<accession>A0A9D1S3L2</accession>
<dbReference type="Proteomes" id="UP000824123">
    <property type="component" value="Unassembled WGS sequence"/>
</dbReference>
<dbReference type="InterPro" id="IPR011006">
    <property type="entry name" value="CheY-like_superfamily"/>
</dbReference>
<dbReference type="Gene3D" id="1.10.10.60">
    <property type="entry name" value="Homeodomain-like"/>
    <property type="match status" value="2"/>
</dbReference>
<dbReference type="SUPFAM" id="SSF46689">
    <property type="entry name" value="Homeodomain-like"/>
    <property type="match status" value="2"/>
</dbReference>
<keyword evidence="3" id="KW-0238">DNA-binding</keyword>
<dbReference type="InterPro" id="IPR009057">
    <property type="entry name" value="Homeodomain-like_sf"/>
</dbReference>
<dbReference type="PROSITE" id="PS50110">
    <property type="entry name" value="RESPONSE_REGULATORY"/>
    <property type="match status" value="1"/>
</dbReference>
<dbReference type="GO" id="GO:0003700">
    <property type="term" value="F:DNA-binding transcription factor activity"/>
    <property type="evidence" value="ECO:0007669"/>
    <property type="project" value="InterPro"/>
</dbReference>
<dbReference type="Pfam" id="PF00072">
    <property type="entry name" value="Response_reg"/>
    <property type="match status" value="1"/>
</dbReference>
<comment type="function">
    <text evidence="5">May play the central regulatory role in sporulation. It may be an element of the effector pathway responsible for the activation of sporulation genes in response to nutritional stress. Spo0A may act in concert with spo0H (a sigma factor) to control the expression of some genes that are critical to the sporulation process.</text>
</comment>
<evidence type="ECO:0000256" key="4">
    <source>
        <dbReference type="ARBA" id="ARBA00023163"/>
    </source>
</evidence>
<dbReference type="Pfam" id="PF12833">
    <property type="entry name" value="HTH_18"/>
    <property type="match status" value="1"/>
</dbReference>
<reference evidence="9" key="2">
    <citation type="journal article" date="2021" name="PeerJ">
        <title>Extensive microbial diversity within the chicken gut microbiome revealed by metagenomics and culture.</title>
        <authorList>
            <person name="Gilroy R."/>
            <person name="Ravi A."/>
            <person name="Getino M."/>
            <person name="Pursley I."/>
            <person name="Horton D.L."/>
            <person name="Alikhan N.F."/>
            <person name="Baker D."/>
            <person name="Gharbi K."/>
            <person name="Hall N."/>
            <person name="Watson M."/>
            <person name="Adriaenssens E.M."/>
            <person name="Foster-Nyarko E."/>
            <person name="Jarju S."/>
            <person name="Secka A."/>
            <person name="Antonio M."/>
            <person name="Oren A."/>
            <person name="Chaudhuri R.R."/>
            <person name="La Ragione R."/>
            <person name="Hildebrand F."/>
            <person name="Pallen M.J."/>
        </authorList>
    </citation>
    <scope>NUCLEOTIDE SEQUENCE</scope>
    <source>
        <strain evidence="9">ChiSxjej2B14-8506</strain>
    </source>
</reference>
<dbReference type="InterPro" id="IPR001789">
    <property type="entry name" value="Sig_transdc_resp-reg_receiver"/>
</dbReference>
<evidence type="ECO:0000313" key="9">
    <source>
        <dbReference type="EMBL" id="HIU46084.1"/>
    </source>
</evidence>
<keyword evidence="2" id="KW-0805">Transcription regulation</keyword>
<evidence type="ECO:0000259" key="7">
    <source>
        <dbReference type="PROSITE" id="PS01124"/>
    </source>
</evidence>
<name>A0A9D1S3L2_9FIRM</name>
<dbReference type="PROSITE" id="PS01124">
    <property type="entry name" value="HTH_ARAC_FAMILY_2"/>
    <property type="match status" value="1"/>
</dbReference>
<dbReference type="SMART" id="SM00448">
    <property type="entry name" value="REC"/>
    <property type="match status" value="1"/>
</dbReference>
<feature type="domain" description="HTH araC/xylS-type" evidence="7">
    <location>
        <begin position="397"/>
        <end position="495"/>
    </location>
</feature>
<sequence>MKYRYVIIEDEPVVRRGTELKMKRTGLPFELVGEADNGADGLELLRRLRPELAIIDMRMPDMDGAALMAQLRNEALPVELIVASGYSDFDYARAGIRADVCDYLLKPFSETELRAAVLLALQRIEARSPDMASDPARAHDMSGARRDDELKLLQSYLMGVPDRARTPDFNVLNIDPSRGRYLVIELASQARVTPERPAGLDELVELDAPGLPGHVFWICYARAGIAQAALDKLCVQLTRADSAGISLPCRDLDRLYAARRQAQEARRDHAIGARGVVSTYAESDATELFDAAQCERMLLALECGDREWFARLAMGCCADCARAGWSVNRMVRALRRLFAQALERIMPQLDSEPPTLFQFDYLSQRTANDADLPEALTGFIAQALSVQASGSTGELITRMRGYLDAHFDENLSLERVSQLFGISPGYASQLFSQRMGMSYVNYITSLRIEHARKLLSESRLDAAAIARKCGFGNAKYFYRVFKSQTGQTPNDYRQSRS</sequence>
<gene>
    <name evidence="9" type="ORF">IAC59_02370</name>
</gene>
<dbReference type="AlphaFoldDB" id="A0A9D1S3L2"/>
<evidence type="ECO:0000256" key="6">
    <source>
        <dbReference type="PROSITE-ProRule" id="PRU00169"/>
    </source>
</evidence>
<evidence type="ECO:0000313" key="10">
    <source>
        <dbReference type="Proteomes" id="UP000824123"/>
    </source>
</evidence>
<dbReference type="PANTHER" id="PTHR43280">
    <property type="entry name" value="ARAC-FAMILY TRANSCRIPTIONAL REGULATOR"/>
    <property type="match status" value="1"/>
</dbReference>
<dbReference type="PANTHER" id="PTHR43280:SF2">
    <property type="entry name" value="HTH-TYPE TRANSCRIPTIONAL REGULATOR EXSA"/>
    <property type="match status" value="1"/>
</dbReference>
<evidence type="ECO:0000256" key="2">
    <source>
        <dbReference type="ARBA" id="ARBA00023015"/>
    </source>
</evidence>
<evidence type="ECO:0000256" key="3">
    <source>
        <dbReference type="ARBA" id="ARBA00023125"/>
    </source>
</evidence>
<evidence type="ECO:0000256" key="1">
    <source>
        <dbReference type="ARBA" id="ARBA00018672"/>
    </source>
</evidence>
<comment type="caution">
    <text evidence="9">The sequence shown here is derived from an EMBL/GenBank/DDBJ whole genome shotgun (WGS) entry which is preliminary data.</text>
</comment>